<reference evidence="1 2" key="1">
    <citation type="submission" date="2011-10" db="EMBL/GenBank/DDBJ databases">
        <title>Whole genome sequence of Selenomonas ruminantium subsp. lactilytica TAM6421.</title>
        <authorList>
            <person name="Oguchi A."/>
            <person name="Ankai A."/>
            <person name="Kaneko J."/>
            <person name="Yamada-Narita S."/>
            <person name="Fukui S."/>
            <person name="Takahashi M."/>
            <person name="Onodera T."/>
            <person name="Kojima S."/>
            <person name="Fushimi T."/>
            <person name="Abe N."/>
            <person name="Kamio Y."/>
            <person name="Yamazaki S."/>
            <person name="Fujita N."/>
        </authorList>
    </citation>
    <scope>NUCLEOTIDE SEQUENCE [LARGE SCALE GENOMIC DNA]</scope>
    <source>
        <strain evidence="2">NBRC 103574 / TAM6421</strain>
        <plasmid evidence="1 2">pSRC3</plasmid>
    </source>
</reference>
<geneLocation type="plasmid" evidence="1 2">
    <name>pSRC3</name>
</geneLocation>
<evidence type="ECO:0000313" key="1">
    <source>
        <dbReference type="EMBL" id="BAL85113.1"/>
    </source>
</evidence>
<keyword evidence="1" id="KW-0614">Plasmid</keyword>
<dbReference type="PATRIC" id="fig|927704.6.peg.3353"/>
<dbReference type="HOGENOM" id="CLU_2702741_0_0_9"/>
<name>I0GWH6_SELRL</name>
<dbReference type="Proteomes" id="UP000007887">
    <property type="component" value="Plasmid pSRC3"/>
</dbReference>
<proteinExistence type="predicted"/>
<gene>
    <name evidence="1" type="ordered locus">SELR_pSRC300400</name>
</gene>
<accession>I0GWH6</accession>
<organism evidence="1 2">
    <name type="scientific">Selenomonas ruminantium subsp. lactilytica (strain NBRC 103574 / TAM6421)</name>
    <dbReference type="NCBI Taxonomy" id="927704"/>
    <lineage>
        <taxon>Bacteria</taxon>
        <taxon>Bacillati</taxon>
        <taxon>Bacillota</taxon>
        <taxon>Negativicutes</taxon>
        <taxon>Selenomonadales</taxon>
        <taxon>Selenomonadaceae</taxon>
        <taxon>Selenomonas</taxon>
    </lineage>
</organism>
<dbReference type="EMBL" id="AP012300">
    <property type="protein sequence ID" value="BAL85113.1"/>
    <property type="molecule type" value="Genomic_DNA"/>
</dbReference>
<dbReference type="KEGG" id="sri:SELR_pSRC300400"/>
<evidence type="ECO:0000313" key="2">
    <source>
        <dbReference type="Proteomes" id="UP000007887"/>
    </source>
</evidence>
<dbReference type="AlphaFoldDB" id="I0GWH6"/>
<sequence length="73" mass="8340">MTDRLWLTDDFIGWQEHHGYGYLGMTESIYGQSNLSPLQGIVCPKPFPGNQESITWEPGKSIGFLKKKCSYRT</sequence>
<protein>
    <submittedName>
        <fullName evidence="1">Uncharacterized protein</fullName>
    </submittedName>
</protein>